<accession>A0A1M7ZPX8</accession>
<reference evidence="2 3" key="1">
    <citation type="submission" date="2016-12" db="EMBL/GenBank/DDBJ databases">
        <authorList>
            <person name="Song W.-J."/>
            <person name="Kurnit D.M."/>
        </authorList>
    </citation>
    <scope>NUCLEOTIDE SEQUENCE [LARGE SCALE GENOMIC DNA]</scope>
    <source>
        <strain evidence="2 3">DSM 19599</strain>
    </source>
</reference>
<dbReference type="Gene3D" id="1.10.287.110">
    <property type="entry name" value="DnaJ domain"/>
    <property type="match status" value="1"/>
</dbReference>
<evidence type="ECO:0000259" key="1">
    <source>
        <dbReference type="PROSITE" id="PS50076"/>
    </source>
</evidence>
<dbReference type="Gene3D" id="1.10.3680.10">
    <property type="entry name" value="TerB-like"/>
    <property type="match status" value="1"/>
</dbReference>
<organism evidence="2 3">
    <name type="scientific">Pseudoxanthobacter soli DSM 19599</name>
    <dbReference type="NCBI Taxonomy" id="1123029"/>
    <lineage>
        <taxon>Bacteria</taxon>
        <taxon>Pseudomonadati</taxon>
        <taxon>Pseudomonadota</taxon>
        <taxon>Alphaproteobacteria</taxon>
        <taxon>Hyphomicrobiales</taxon>
        <taxon>Segnochrobactraceae</taxon>
        <taxon>Pseudoxanthobacter</taxon>
    </lineage>
</organism>
<dbReference type="RefSeq" id="WP_342186201.1">
    <property type="nucleotide sequence ID" value="NZ_FRXO01000009.1"/>
</dbReference>
<dbReference type="InterPro" id="IPR029024">
    <property type="entry name" value="TerB-like"/>
</dbReference>
<dbReference type="Proteomes" id="UP000186406">
    <property type="component" value="Unassembled WGS sequence"/>
</dbReference>
<dbReference type="Pfam" id="PF05099">
    <property type="entry name" value="TerB"/>
    <property type="match status" value="1"/>
</dbReference>
<name>A0A1M7ZPX8_9HYPH</name>
<dbReference type="PROSITE" id="PS50076">
    <property type="entry name" value="DNAJ_2"/>
    <property type="match status" value="1"/>
</dbReference>
<keyword evidence="3" id="KW-1185">Reference proteome</keyword>
<gene>
    <name evidence="2" type="ORF">SAMN02745172_03625</name>
</gene>
<dbReference type="SUPFAM" id="SSF46565">
    <property type="entry name" value="Chaperone J-domain"/>
    <property type="match status" value="1"/>
</dbReference>
<dbReference type="CDD" id="cd06257">
    <property type="entry name" value="DnaJ"/>
    <property type="match status" value="1"/>
</dbReference>
<dbReference type="EMBL" id="FRXO01000009">
    <property type="protein sequence ID" value="SHO66963.1"/>
    <property type="molecule type" value="Genomic_DNA"/>
</dbReference>
<dbReference type="STRING" id="1123029.SAMN02745172_03625"/>
<protein>
    <submittedName>
        <fullName evidence="2">DnaJ like chaperone protein</fullName>
    </submittedName>
</protein>
<dbReference type="InterPro" id="IPR001623">
    <property type="entry name" value="DnaJ_domain"/>
</dbReference>
<dbReference type="Pfam" id="PF00226">
    <property type="entry name" value="DnaJ"/>
    <property type="match status" value="1"/>
</dbReference>
<dbReference type="CDD" id="cd07316">
    <property type="entry name" value="terB_like_DjlA"/>
    <property type="match status" value="1"/>
</dbReference>
<dbReference type="SUPFAM" id="SSF158682">
    <property type="entry name" value="TerB-like"/>
    <property type="match status" value="1"/>
</dbReference>
<dbReference type="SMART" id="SM00271">
    <property type="entry name" value="DnaJ"/>
    <property type="match status" value="1"/>
</dbReference>
<feature type="domain" description="J" evidence="1">
    <location>
        <begin position="145"/>
        <end position="209"/>
    </location>
</feature>
<dbReference type="AlphaFoldDB" id="A0A1M7ZPX8"/>
<sequence>MDRVLTPILGDGAHRRSVAFTVAIIALSAKMAGADGVVTASEERAFWRHFEVPPGEEAHVERLFRLAQQDVAGYDIYARRIADLFAGDPATLEDVLEVLFMVASADGTLHEAELFYLARVSEIFGLPDSVFARIRAAYVMGAPPDPYTVLGADPSMSDEELKRHHRRLVMEHHPDRVIARGVPPEFVRIATDRLAAINVAWDRISKERGL</sequence>
<evidence type="ECO:0000313" key="3">
    <source>
        <dbReference type="Proteomes" id="UP000186406"/>
    </source>
</evidence>
<proteinExistence type="predicted"/>
<evidence type="ECO:0000313" key="2">
    <source>
        <dbReference type="EMBL" id="SHO66963.1"/>
    </source>
</evidence>
<dbReference type="InterPro" id="IPR007791">
    <property type="entry name" value="DjlA_N"/>
</dbReference>
<dbReference type="InterPro" id="IPR036869">
    <property type="entry name" value="J_dom_sf"/>
</dbReference>